<sequence length="168" mass="18634">MNMNLPKSDQTPKGVDPVQKETAKQPSPSATLSQEDVVLLQNTLGSGLSGYARKGDIVELHKRIGEKFEKLPGEISELSVSQREDMITRINAMETSLNSLEAALRIELPPLLTQTIGDAVRDTMPKSRSNLARIFWMVVLVSAGLGLGAWFHQPLLDLGERFLTYLRY</sequence>
<dbReference type="Proteomes" id="UP001255416">
    <property type="component" value="Unassembled WGS sequence"/>
</dbReference>
<feature type="compositionally biased region" description="Polar residues" evidence="1">
    <location>
        <begin position="1"/>
        <end position="11"/>
    </location>
</feature>
<keyword evidence="2" id="KW-1133">Transmembrane helix</keyword>
<evidence type="ECO:0000313" key="4">
    <source>
        <dbReference type="Proteomes" id="UP001255416"/>
    </source>
</evidence>
<evidence type="ECO:0000256" key="1">
    <source>
        <dbReference type="SAM" id="MobiDB-lite"/>
    </source>
</evidence>
<protein>
    <submittedName>
        <fullName evidence="3">Uncharacterized protein</fullName>
    </submittedName>
</protein>
<dbReference type="EMBL" id="JASMWN010000048">
    <property type="protein sequence ID" value="MDU9007125.1"/>
    <property type="molecule type" value="Genomic_DNA"/>
</dbReference>
<evidence type="ECO:0000256" key="2">
    <source>
        <dbReference type="SAM" id="Phobius"/>
    </source>
</evidence>
<feature type="transmembrane region" description="Helical" evidence="2">
    <location>
        <begin position="131"/>
        <end position="151"/>
    </location>
</feature>
<comment type="caution">
    <text evidence="3">The sequence shown here is derived from an EMBL/GenBank/DDBJ whole genome shotgun (WGS) entry which is preliminary data.</text>
</comment>
<accession>A0ABU3VLT6</accession>
<keyword evidence="4" id="KW-1185">Reference proteome</keyword>
<organism evidence="3 4">
    <name type="scientific">Sedimentitalea todarodis</name>
    <dbReference type="NCBI Taxonomy" id="1631240"/>
    <lineage>
        <taxon>Bacteria</taxon>
        <taxon>Pseudomonadati</taxon>
        <taxon>Pseudomonadota</taxon>
        <taxon>Alphaproteobacteria</taxon>
        <taxon>Rhodobacterales</taxon>
        <taxon>Paracoccaceae</taxon>
        <taxon>Sedimentitalea</taxon>
    </lineage>
</organism>
<gene>
    <name evidence="3" type="ORF">QO231_25240</name>
</gene>
<evidence type="ECO:0000313" key="3">
    <source>
        <dbReference type="EMBL" id="MDU9007125.1"/>
    </source>
</evidence>
<proteinExistence type="predicted"/>
<reference evidence="4" key="1">
    <citation type="submission" date="2023-05" db="EMBL/GenBank/DDBJ databases">
        <title>Sedimentitalea sp. nov. JM2-8.</title>
        <authorList>
            <person name="Huang J."/>
        </authorList>
    </citation>
    <scope>NUCLEOTIDE SEQUENCE [LARGE SCALE GENOMIC DNA]</scope>
    <source>
        <strain evidence="4">KHS03</strain>
    </source>
</reference>
<name>A0ABU3VLT6_9RHOB</name>
<keyword evidence="2" id="KW-0472">Membrane</keyword>
<keyword evidence="2" id="KW-0812">Transmembrane</keyword>
<feature type="region of interest" description="Disordered" evidence="1">
    <location>
        <begin position="1"/>
        <end position="32"/>
    </location>
</feature>
<dbReference type="RefSeq" id="WP_316782836.1">
    <property type="nucleotide sequence ID" value="NZ_JASMWN010000048.1"/>
</dbReference>